<evidence type="ECO:0000313" key="1">
    <source>
        <dbReference type="EMBL" id="CAF1251674.1"/>
    </source>
</evidence>
<name>A0A815A2C3_9BILA</name>
<evidence type="ECO:0000313" key="3">
    <source>
        <dbReference type="Proteomes" id="UP000663855"/>
    </source>
</evidence>
<feature type="non-terminal residue" evidence="1">
    <location>
        <position position="14"/>
    </location>
</feature>
<accession>A0A815A2C3</accession>
<comment type="caution">
    <text evidence="1">The sequence shown here is derived from an EMBL/GenBank/DDBJ whole genome shotgun (WGS) entry which is preliminary data.</text>
</comment>
<dbReference type="Proteomes" id="UP000681967">
    <property type="component" value="Unassembled WGS sequence"/>
</dbReference>
<dbReference type="EMBL" id="CAJOBH010254219">
    <property type="protein sequence ID" value="CAF5145163.1"/>
    <property type="molecule type" value="Genomic_DNA"/>
</dbReference>
<organism evidence="1 3">
    <name type="scientific">Rotaria magnacalcarata</name>
    <dbReference type="NCBI Taxonomy" id="392030"/>
    <lineage>
        <taxon>Eukaryota</taxon>
        <taxon>Metazoa</taxon>
        <taxon>Spiralia</taxon>
        <taxon>Gnathifera</taxon>
        <taxon>Rotifera</taxon>
        <taxon>Eurotatoria</taxon>
        <taxon>Bdelloidea</taxon>
        <taxon>Philodinida</taxon>
        <taxon>Philodinidae</taxon>
        <taxon>Rotaria</taxon>
    </lineage>
</organism>
<protein>
    <submittedName>
        <fullName evidence="1">Uncharacterized protein</fullName>
    </submittedName>
</protein>
<proteinExistence type="predicted"/>
<dbReference type="EMBL" id="CAJNOV010006591">
    <property type="protein sequence ID" value="CAF1251674.1"/>
    <property type="molecule type" value="Genomic_DNA"/>
</dbReference>
<evidence type="ECO:0000313" key="2">
    <source>
        <dbReference type="EMBL" id="CAF5145163.1"/>
    </source>
</evidence>
<dbReference type="Proteomes" id="UP000663855">
    <property type="component" value="Unassembled WGS sequence"/>
</dbReference>
<reference evidence="1" key="1">
    <citation type="submission" date="2021-02" db="EMBL/GenBank/DDBJ databases">
        <authorList>
            <person name="Nowell W R."/>
        </authorList>
    </citation>
    <scope>NUCLEOTIDE SEQUENCE</scope>
</reference>
<sequence>MPVREEPWLCMAPP</sequence>
<gene>
    <name evidence="2" type="ORF">BYL167_LOCUS70995</name>
    <name evidence="1" type="ORF">CJN711_LOCUS14517</name>
</gene>